<evidence type="ECO:0000313" key="3">
    <source>
        <dbReference type="Proteomes" id="UP000739284"/>
    </source>
</evidence>
<dbReference type="EMBL" id="JAFMOY010000117">
    <property type="protein sequence ID" value="MBU9844806.1"/>
    <property type="molecule type" value="Genomic_DNA"/>
</dbReference>
<comment type="caution">
    <text evidence="2">The sequence shown here is derived from an EMBL/GenBank/DDBJ whole genome shotgun (WGS) entry which is preliminary data.</text>
</comment>
<dbReference type="InterPro" id="IPR019106">
    <property type="entry name" value="T4SS_TrbC"/>
</dbReference>
<protein>
    <submittedName>
        <fullName evidence="2">Type-F conjugative transfer system pilin assembly protein TrbC</fullName>
    </submittedName>
</protein>
<evidence type="ECO:0000313" key="2">
    <source>
        <dbReference type="EMBL" id="MBU9844806.1"/>
    </source>
</evidence>
<dbReference type="Pfam" id="PF09673">
    <property type="entry name" value="TrbC_Ftype"/>
    <property type="match status" value="1"/>
</dbReference>
<dbReference type="NCBIfam" id="TIGR02742">
    <property type="entry name" value="TrbC_Ftype"/>
    <property type="match status" value="1"/>
</dbReference>
<feature type="region of interest" description="Disordered" evidence="1">
    <location>
        <begin position="1"/>
        <end position="48"/>
    </location>
</feature>
<evidence type="ECO:0000256" key="1">
    <source>
        <dbReference type="SAM" id="MobiDB-lite"/>
    </source>
</evidence>
<accession>A0ABS6LDV6</accession>
<proteinExistence type="predicted"/>
<gene>
    <name evidence="2" type="primary">trbC</name>
    <name evidence="2" type="ORF">J1784_07260</name>
</gene>
<name>A0ABS6LDV6_9GAMM</name>
<organism evidence="2 3">
    <name type="scientific">Rahnella ecdela</name>
    <dbReference type="NCBI Taxonomy" id="2816250"/>
    <lineage>
        <taxon>Bacteria</taxon>
        <taxon>Pseudomonadati</taxon>
        <taxon>Pseudomonadota</taxon>
        <taxon>Gammaproteobacteria</taxon>
        <taxon>Enterobacterales</taxon>
        <taxon>Yersiniaceae</taxon>
        <taxon>Rahnella</taxon>
    </lineage>
</organism>
<reference evidence="2 3" key="1">
    <citation type="submission" date="2021-03" db="EMBL/GenBank/DDBJ databases">
        <title>Five novel Rahnella species.</title>
        <authorList>
            <person name="Brady C."/>
            <person name="Asselin J."/>
            <person name="Beer S."/>
            <person name="Bruberg M.B."/>
            <person name="Crampton B."/>
            <person name="Venter S."/>
            <person name="Arnold D."/>
            <person name="Denman S."/>
        </authorList>
    </citation>
    <scope>NUCLEOTIDE SEQUENCE [LARGE SCALE GENOMIC DNA]</scope>
    <source>
        <strain evidence="2 3">FRB 231</strain>
    </source>
</reference>
<keyword evidence="3" id="KW-1185">Reference proteome</keyword>
<dbReference type="InterPro" id="IPR014113">
    <property type="entry name" value="T4SS_TrbC_subgr"/>
</dbReference>
<sequence length="192" mass="21189">MPSRVQPPARQAGEGLKKQDNVSEPLRNISPLDSINGLEPQRDPSPVPSLARRVIDKLARQQQEKHHLPRNAAFYFVSFSIPEEGLTRMLYETRQYGIPATLRGLVNNDLRQTVDALGRLVQDGATQGIQIDPTLFSRYGIESVPALIVQCDKGVDVIHGNLRLSQALQKMATQGDCATLAHQLLVRGGRHG</sequence>
<dbReference type="Proteomes" id="UP000739284">
    <property type="component" value="Unassembled WGS sequence"/>
</dbReference>